<protein>
    <submittedName>
        <fullName evidence="1">Uncharacterized protein</fullName>
    </submittedName>
</protein>
<reference evidence="3 4" key="1">
    <citation type="submission" date="2018-06" db="EMBL/GenBank/DDBJ databases">
        <title>Comparative genomics of downy mildews reveals potential adaptations to biotrophy.</title>
        <authorList>
            <person name="Fletcher K."/>
            <person name="Klosterman S.J."/>
            <person name="Derevnina L."/>
            <person name="Martin F."/>
            <person name="Koike S."/>
            <person name="Reyes Chin-Wo S."/>
            <person name="Mou B."/>
            <person name="Michelmore R."/>
        </authorList>
    </citation>
    <scope>NUCLEOTIDE SEQUENCE [LARGE SCALE GENOMIC DNA]</scope>
    <source>
        <strain evidence="2 4">R13</strain>
        <strain evidence="1 3">R14</strain>
    </source>
</reference>
<evidence type="ECO:0000313" key="3">
    <source>
        <dbReference type="Proteomes" id="UP000282087"/>
    </source>
</evidence>
<evidence type="ECO:0000313" key="4">
    <source>
        <dbReference type="Proteomes" id="UP000286097"/>
    </source>
</evidence>
<dbReference type="EMBL" id="QLLG01000199">
    <property type="protein sequence ID" value="RMX66535.1"/>
    <property type="molecule type" value="Genomic_DNA"/>
</dbReference>
<keyword evidence="3" id="KW-1185">Reference proteome</keyword>
<dbReference type="STRING" id="542832.A0A3M6VHP9"/>
<dbReference type="AlphaFoldDB" id="A0A3M6VHP9"/>
<evidence type="ECO:0000313" key="2">
    <source>
        <dbReference type="EMBL" id="RQM14982.1"/>
    </source>
</evidence>
<organism evidence="1 3">
    <name type="scientific">Peronospora effusa</name>
    <dbReference type="NCBI Taxonomy" id="542832"/>
    <lineage>
        <taxon>Eukaryota</taxon>
        <taxon>Sar</taxon>
        <taxon>Stramenopiles</taxon>
        <taxon>Oomycota</taxon>
        <taxon>Peronosporomycetes</taxon>
        <taxon>Peronosporales</taxon>
        <taxon>Peronosporaceae</taxon>
        <taxon>Peronospora</taxon>
    </lineage>
</organism>
<sequence>MTHVLNFVLPRYWVRSWINVDESHLPTIFTHHKALKTNQLADVEAICDDVSKQQLNAYIQTFVQAKAKRISICVPRRTRPFIRVVLITILPMLESLRTAAGAISRRSFSGAEEHLRSHCDSLHDLTIETKENCSQLQAELDDIDKLDGIEPASSFTPVIDQILILLQAVKAGGWYRDLHEHDHFDGQLYVFFTNPDTNKTAAFTQVGQHHIDTKKRLDAYKGINHAMVVMKEKEAVWMRYIATGQVKTIKKVAEAMTLSRAFI</sequence>
<accession>A0A3M6VHP9</accession>
<dbReference type="VEuPathDB" id="FungiDB:DD237_005005"/>
<dbReference type="EMBL" id="QKXF01000177">
    <property type="protein sequence ID" value="RQM14982.1"/>
    <property type="molecule type" value="Genomic_DNA"/>
</dbReference>
<name>A0A3M6VHP9_9STRA</name>
<evidence type="ECO:0000313" key="1">
    <source>
        <dbReference type="EMBL" id="RMX66535.1"/>
    </source>
</evidence>
<dbReference type="Proteomes" id="UP000282087">
    <property type="component" value="Unassembled WGS sequence"/>
</dbReference>
<proteinExistence type="predicted"/>
<gene>
    <name evidence="2" type="ORF">DD237_005005</name>
    <name evidence="1" type="ORF">DD238_004593</name>
</gene>
<comment type="caution">
    <text evidence="1">The sequence shown here is derived from an EMBL/GenBank/DDBJ whole genome shotgun (WGS) entry which is preliminary data.</text>
</comment>
<dbReference type="Proteomes" id="UP000286097">
    <property type="component" value="Unassembled WGS sequence"/>
</dbReference>